<dbReference type="PANTHER" id="PTHR46972">
    <property type="entry name" value="MONOOXYGENASE ASQM-RELATED"/>
    <property type="match status" value="1"/>
</dbReference>
<gene>
    <name evidence="7" type="ORF">DXN05_19690</name>
</gene>
<comment type="similarity">
    <text evidence="5">Belongs to the aromatic-ring hydroxylase family. TetX subfamily.</text>
</comment>
<dbReference type="AlphaFoldDB" id="A0A3E1NEP7"/>
<dbReference type="InterPro" id="IPR036188">
    <property type="entry name" value="FAD/NAD-bd_sf"/>
</dbReference>
<evidence type="ECO:0000256" key="5">
    <source>
        <dbReference type="HAMAP-Rule" id="MF_00845"/>
    </source>
</evidence>
<evidence type="ECO:0000313" key="7">
    <source>
        <dbReference type="EMBL" id="RFM26453.1"/>
    </source>
</evidence>
<feature type="domain" description="FAD-binding" evidence="6">
    <location>
        <begin position="299"/>
        <end position="332"/>
    </location>
</feature>
<dbReference type="PANTHER" id="PTHR46972:SF1">
    <property type="entry name" value="FAD DEPENDENT OXIDOREDUCTASE DOMAIN-CONTAINING PROTEIN"/>
    <property type="match status" value="1"/>
</dbReference>
<dbReference type="OrthoDB" id="9782160at2"/>
<dbReference type="Pfam" id="PF01494">
    <property type="entry name" value="FAD_binding_3"/>
    <property type="match status" value="2"/>
</dbReference>
<keyword evidence="5" id="KW-0521">NADP</keyword>
<dbReference type="GO" id="GO:0046677">
    <property type="term" value="P:response to antibiotic"/>
    <property type="evidence" value="ECO:0007669"/>
    <property type="project" value="InterPro"/>
</dbReference>
<name>A0A3E1NEP7_9BACT</name>
<comment type="subunit">
    <text evidence="5">Monomer.</text>
</comment>
<comment type="caution">
    <text evidence="7">The sequence shown here is derived from an EMBL/GenBank/DDBJ whole genome shotgun (WGS) entry which is preliminary data.</text>
</comment>
<proteinExistence type="inferred from homology"/>
<comment type="function">
    <text evidence="5">An FAD-requiring monooxygenase active on some tetracycline antibiotic derivatives, which leads to their inactivation. Hydroxylates carbon 11a of tetracycline and some analogs.</text>
</comment>
<dbReference type="GO" id="GO:0071949">
    <property type="term" value="F:FAD binding"/>
    <property type="evidence" value="ECO:0007669"/>
    <property type="project" value="InterPro"/>
</dbReference>
<keyword evidence="4 5" id="KW-0503">Monooxygenase</keyword>
<feature type="binding site" evidence="5">
    <location>
        <position position="304"/>
    </location>
    <ligand>
        <name>FAD</name>
        <dbReference type="ChEBI" id="CHEBI:57692"/>
    </ligand>
</feature>
<dbReference type="PRINTS" id="PR00420">
    <property type="entry name" value="RNGMNOXGNASE"/>
</dbReference>
<dbReference type="InterPro" id="IPR002938">
    <property type="entry name" value="FAD-bd"/>
</dbReference>
<keyword evidence="5" id="KW-0547">Nucleotide-binding</keyword>
<comment type="cofactor">
    <cofactor evidence="5">
        <name>FAD</name>
        <dbReference type="ChEBI" id="CHEBI:57692"/>
    </cofactor>
</comment>
<keyword evidence="1 5" id="KW-0285">Flavoprotein</keyword>
<accession>A0A3E1NEP7</accession>
<dbReference type="SUPFAM" id="SSF51905">
    <property type="entry name" value="FAD/NAD(P)-binding domain"/>
    <property type="match status" value="1"/>
</dbReference>
<dbReference type="HAMAP" id="MF_00845">
    <property type="entry name" value="TetX_monooxygenase"/>
    <property type="match status" value="1"/>
</dbReference>
<dbReference type="Gene3D" id="3.50.50.60">
    <property type="entry name" value="FAD/NAD(P)-binding domain"/>
    <property type="match status" value="1"/>
</dbReference>
<feature type="binding site" evidence="5">
    <location>
        <position position="50"/>
    </location>
    <ligand>
        <name>FAD</name>
        <dbReference type="ChEBI" id="CHEBI:57692"/>
    </ligand>
</feature>
<organism evidence="7 8">
    <name type="scientific">Deminuibacter soli</name>
    <dbReference type="NCBI Taxonomy" id="2291815"/>
    <lineage>
        <taxon>Bacteria</taxon>
        <taxon>Pseudomonadati</taxon>
        <taxon>Bacteroidota</taxon>
        <taxon>Chitinophagia</taxon>
        <taxon>Chitinophagales</taxon>
        <taxon>Chitinophagaceae</taxon>
        <taxon>Deminuibacter</taxon>
    </lineage>
</organism>
<dbReference type="EMBL" id="QTJU01000009">
    <property type="protein sequence ID" value="RFM26453.1"/>
    <property type="molecule type" value="Genomic_DNA"/>
</dbReference>
<evidence type="ECO:0000313" key="8">
    <source>
        <dbReference type="Proteomes" id="UP000261284"/>
    </source>
</evidence>
<sequence length="383" mass="42132">MLLENKQVAIIGGGPGGLTLARLLQLKGVPVKVYERDLNREVRVQGATLDLHQGSGLKAMEKAGLMDAFKATYRPGADKGRVVDEHAHILFDEHDSIQDEDFSSETFRPEIDRGPLRDMLLDSLEPGTVVWDSHFITMLQVGDVWELTFKNGTTATADIVIGADGANSRIRPFVTAVQPFYSGVTIVQGNVDNAATVVPGIDQLLQGGKLYAFSGGKYLHVSAKGDGSLQFYTSFRTAEDWVRTIDFNDRAQVLAWFKEAFKEWDHIWLSLCENASLPLLPRPQYCIPANLHWDALPNVTLLGDAAHIMPPSGEGVNLAMLDAVELSECLTNGVFNDMQTAIAAYEQSMLARGVEEARESLAMIEWMHGDDALAKMMQMLQPA</sequence>
<comment type="catalytic activity">
    <reaction evidence="5">
        <text>a tetracycline + NADPH + O2 + H(+) = an 11a-hydroxytetracycline + NADP(+) + H2O</text>
        <dbReference type="Rhea" id="RHEA:61444"/>
        <dbReference type="ChEBI" id="CHEBI:15377"/>
        <dbReference type="ChEBI" id="CHEBI:15378"/>
        <dbReference type="ChEBI" id="CHEBI:15379"/>
        <dbReference type="ChEBI" id="CHEBI:57783"/>
        <dbReference type="ChEBI" id="CHEBI:58349"/>
        <dbReference type="ChEBI" id="CHEBI:144644"/>
        <dbReference type="ChEBI" id="CHEBI:144645"/>
    </reaction>
</comment>
<comment type="subcellular location">
    <subcellularLocation>
        <location evidence="5">Cytoplasm</location>
    </subcellularLocation>
</comment>
<feature type="binding site" evidence="5">
    <location>
        <position position="43"/>
    </location>
    <ligand>
        <name>NADPH</name>
        <dbReference type="ChEBI" id="CHEBI:57783"/>
    </ligand>
</feature>
<evidence type="ECO:0000256" key="1">
    <source>
        <dbReference type="ARBA" id="ARBA00022630"/>
    </source>
</evidence>
<evidence type="ECO:0000256" key="3">
    <source>
        <dbReference type="ARBA" id="ARBA00023002"/>
    </source>
</evidence>
<dbReference type="Proteomes" id="UP000261284">
    <property type="component" value="Unassembled WGS sequence"/>
</dbReference>
<reference evidence="7 8" key="1">
    <citation type="submission" date="2018-08" db="EMBL/GenBank/DDBJ databases">
        <title>Chitinophagaceae sp. K23C18032701, a novel bacterium isolated from forest soil.</title>
        <authorList>
            <person name="Wang C."/>
        </authorList>
    </citation>
    <scope>NUCLEOTIDE SEQUENCE [LARGE SCALE GENOMIC DNA]</scope>
    <source>
        <strain evidence="7 8">K23C18032701</strain>
    </source>
</reference>
<keyword evidence="5" id="KW-0963">Cytoplasm</keyword>
<evidence type="ECO:0000259" key="6">
    <source>
        <dbReference type="Pfam" id="PF01494"/>
    </source>
</evidence>
<feature type="domain" description="FAD-binding" evidence="6">
    <location>
        <begin position="7"/>
        <end position="174"/>
    </location>
</feature>
<comment type="domain">
    <text evidence="5">Consists of an N-terminal FAD-binding domain with a Rossman fold and a C-terminal substrate-binding domain.</text>
</comment>
<feature type="binding site" evidence="5">
    <location>
        <position position="113"/>
    </location>
    <ligand>
        <name>FAD</name>
        <dbReference type="ChEBI" id="CHEBI:57692"/>
    </ligand>
</feature>
<keyword evidence="8" id="KW-1185">Reference proteome</keyword>
<evidence type="ECO:0000256" key="2">
    <source>
        <dbReference type="ARBA" id="ARBA00022827"/>
    </source>
</evidence>
<keyword evidence="2 5" id="KW-0274">FAD</keyword>
<dbReference type="InterPro" id="IPR043683">
    <property type="entry name" value="TetX_monooxygenase"/>
</dbReference>
<dbReference type="EC" id="1.14.13.-" evidence="5"/>
<keyword evidence="3 5" id="KW-0560">Oxidoreductase</keyword>
<protein>
    <recommendedName>
        <fullName evidence="5">Flavin-dependent monooxygenase</fullName>
    </recommendedName>
    <alternativeName>
        <fullName evidence="5">TetX monooxygenase</fullName>
        <shortName evidence="5">TetX</shortName>
        <ecNumber evidence="5">1.14.13.-</ecNumber>
    </alternativeName>
</protein>
<dbReference type="GO" id="GO:0004497">
    <property type="term" value="F:monooxygenase activity"/>
    <property type="evidence" value="ECO:0007669"/>
    <property type="project" value="UniProtKB-UniRule"/>
</dbReference>
<dbReference type="RefSeq" id="WP_116849006.1">
    <property type="nucleotide sequence ID" value="NZ_QTJU01000009.1"/>
</dbReference>
<evidence type="ECO:0000256" key="4">
    <source>
        <dbReference type="ARBA" id="ARBA00023033"/>
    </source>
</evidence>
<dbReference type="GO" id="GO:0005737">
    <property type="term" value="C:cytoplasm"/>
    <property type="evidence" value="ECO:0007669"/>
    <property type="project" value="UniProtKB-SubCell"/>
</dbReference>